<reference evidence="7 8" key="1">
    <citation type="submission" date="2023-05" db="EMBL/GenBank/DDBJ databases">
        <title>Genome sequence of Pinibacter sp. MAH-24.</title>
        <authorList>
            <person name="Huq M.A."/>
        </authorList>
    </citation>
    <scope>NUCLEOTIDE SEQUENCE [LARGE SCALE GENOMIC DNA]</scope>
    <source>
        <strain evidence="7 8">MAH-24</strain>
    </source>
</reference>
<keyword evidence="8" id="KW-1185">Reference proteome</keyword>
<dbReference type="InterPro" id="IPR007016">
    <property type="entry name" value="O-antigen_ligase-rel_domated"/>
</dbReference>
<dbReference type="GO" id="GO:0016874">
    <property type="term" value="F:ligase activity"/>
    <property type="evidence" value="ECO:0007669"/>
    <property type="project" value="UniProtKB-KW"/>
</dbReference>
<comment type="subcellular location">
    <subcellularLocation>
        <location evidence="1">Membrane</location>
        <topology evidence="1">Multi-pass membrane protein</topology>
    </subcellularLocation>
</comment>
<sequence length="383" mass="43471">MPKNLTIASIVAPVILALFNTSIFGYQGLTSYFGFTIFALVVFLLSVYASDKILIPFPVFIFSGLVIYVSLHGVVLRNFNLTHYYWICSLVFLWAIAMNRENKIFAPMVFSVLSYTAAIESLIVLMQWMKWLPSKNDFFSCTGTWQNPNVTAMFLSMCIYAVLQKLTASKKKSFLYFTLTIILLAVVALQCRTAILAVLLFLIGHFMRKGSATNALIKKQNNLKPLLIIGCVLILFSLLLAFKFKIASTSGRLTVWKNSIQLILQKPISGYGIGMFEKEYNFFIAQHNNPSNDYVNMPYNDFLEFGVEGGIIAILLWFVFVVSVIYYRYKKNYSLLPVIAFLIIEITNFGFQAIPVFALFLLYCLLPENDGMKRKQAGNTLFC</sequence>
<proteinExistence type="predicted"/>
<dbReference type="PANTHER" id="PTHR37422">
    <property type="entry name" value="TEICHURONIC ACID BIOSYNTHESIS PROTEIN TUAE"/>
    <property type="match status" value="1"/>
</dbReference>
<feature type="transmembrane region" description="Helical" evidence="5">
    <location>
        <begin position="104"/>
        <end position="125"/>
    </location>
</feature>
<feature type="transmembrane region" description="Helical" evidence="5">
    <location>
        <begin position="339"/>
        <end position="366"/>
    </location>
</feature>
<feature type="transmembrane region" description="Helical" evidence="5">
    <location>
        <begin position="7"/>
        <end position="26"/>
    </location>
</feature>
<name>A0ABT6RJA0_9BACT</name>
<accession>A0ABT6RJA0</accession>
<evidence type="ECO:0000256" key="5">
    <source>
        <dbReference type="SAM" id="Phobius"/>
    </source>
</evidence>
<keyword evidence="4 5" id="KW-0472">Membrane</keyword>
<dbReference type="Pfam" id="PF04932">
    <property type="entry name" value="Wzy_C"/>
    <property type="match status" value="1"/>
</dbReference>
<evidence type="ECO:0000256" key="1">
    <source>
        <dbReference type="ARBA" id="ARBA00004141"/>
    </source>
</evidence>
<evidence type="ECO:0000259" key="6">
    <source>
        <dbReference type="Pfam" id="PF04932"/>
    </source>
</evidence>
<dbReference type="PANTHER" id="PTHR37422:SF13">
    <property type="entry name" value="LIPOPOLYSACCHARIDE BIOSYNTHESIS PROTEIN PA4999-RELATED"/>
    <property type="match status" value="1"/>
</dbReference>
<dbReference type="RefSeq" id="WP_282336652.1">
    <property type="nucleotide sequence ID" value="NZ_JASBRG010000007.1"/>
</dbReference>
<feature type="domain" description="O-antigen ligase-related" evidence="6">
    <location>
        <begin position="178"/>
        <end position="318"/>
    </location>
</feature>
<dbReference type="InterPro" id="IPR051533">
    <property type="entry name" value="WaaL-like"/>
</dbReference>
<dbReference type="Proteomes" id="UP001226434">
    <property type="component" value="Unassembled WGS sequence"/>
</dbReference>
<feature type="transmembrane region" description="Helical" evidence="5">
    <location>
        <begin position="175"/>
        <end position="203"/>
    </location>
</feature>
<evidence type="ECO:0000256" key="2">
    <source>
        <dbReference type="ARBA" id="ARBA00022692"/>
    </source>
</evidence>
<evidence type="ECO:0000313" key="7">
    <source>
        <dbReference type="EMBL" id="MDI3322531.1"/>
    </source>
</evidence>
<protein>
    <submittedName>
        <fullName evidence="7">O-antigen ligase family protein</fullName>
    </submittedName>
</protein>
<organism evidence="7 8">
    <name type="scientific">Pinibacter soli</name>
    <dbReference type="NCBI Taxonomy" id="3044211"/>
    <lineage>
        <taxon>Bacteria</taxon>
        <taxon>Pseudomonadati</taxon>
        <taxon>Bacteroidota</taxon>
        <taxon>Chitinophagia</taxon>
        <taxon>Chitinophagales</taxon>
        <taxon>Chitinophagaceae</taxon>
        <taxon>Pinibacter</taxon>
    </lineage>
</organism>
<keyword evidence="2 5" id="KW-0812">Transmembrane</keyword>
<evidence type="ECO:0000256" key="4">
    <source>
        <dbReference type="ARBA" id="ARBA00023136"/>
    </source>
</evidence>
<keyword evidence="3 5" id="KW-1133">Transmembrane helix</keyword>
<feature type="transmembrane region" description="Helical" evidence="5">
    <location>
        <begin position="305"/>
        <end position="327"/>
    </location>
</feature>
<feature type="transmembrane region" description="Helical" evidence="5">
    <location>
        <begin position="223"/>
        <end position="242"/>
    </location>
</feature>
<keyword evidence="7" id="KW-0436">Ligase</keyword>
<feature type="transmembrane region" description="Helical" evidence="5">
    <location>
        <begin position="32"/>
        <end position="50"/>
    </location>
</feature>
<dbReference type="EMBL" id="JASBRG010000007">
    <property type="protein sequence ID" value="MDI3322531.1"/>
    <property type="molecule type" value="Genomic_DNA"/>
</dbReference>
<comment type="caution">
    <text evidence="7">The sequence shown here is derived from an EMBL/GenBank/DDBJ whole genome shotgun (WGS) entry which is preliminary data.</text>
</comment>
<evidence type="ECO:0000256" key="3">
    <source>
        <dbReference type="ARBA" id="ARBA00022989"/>
    </source>
</evidence>
<feature type="transmembrane region" description="Helical" evidence="5">
    <location>
        <begin position="57"/>
        <end position="75"/>
    </location>
</feature>
<feature type="transmembrane region" description="Helical" evidence="5">
    <location>
        <begin position="81"/>
        <end position="97"/>
    </location>
</feature>
<evidence type="ECO:0000313" key="8">
    <source>
        <dbReference type="Proteomes" id="UP001226434"/>
    </source>
</evidence>
<gene>
    <name evidence="7" type="ORF">QJ048_22270</name>
</gene>